<dbReference type="SUPFAM" id="SSF53474">
    <property type="entry name" value="alpha/beta-Hydrolases"/>
    <property type="match status" value="1"/>
</dbReference>
<proteinExistence type="predicted"/>
<dbReference type="RefSeq" id="WP_139405029.1">
    <property type="nucleotide sequence ID" value="NZ_JACHEW010000051.1"/>
</dbReference>
<dbReference type="InterPro" id="IPR000073">
    <property type="entry name" value="AB_hydrolase_1"/>
</dbReference>
<evidence type="ECO:0000313" key="2">
    <source>
        <dbReference type="EMBL" id="MBB6018896.1"/>
    </source>
</evidence>
<feature type="domain" description="AB hydrolase-1" evidence="1">
    <location>
        <begin position="41"/>
        <end position="234"/>
    </location>
</feature>
<sequence>MTIPGLSLPPLPDAERVSLAGAVGELGGYIWRQPGQAPAALLLHGWGQDALAMAGPARLLHGAGWQVLSMSQRGWRGSAGCDDYGYSGPADVGRMLAWFAAQPGVQAPPVLLGFSMGGLSALLTASRPGRPAGSVSHVVAVSAPTDLQAVYERTTLRLLRRCYDAVLTAAQWREGSPVTHVSGLQVPALLVVGTQDRICMPEVGRQYAAAAGAPLLEHADMGHSPNDAQWHAIIREVMAWTQEPASGRSRLAPDPSTG</sequence>
<keyword evidence="5" id="KW-1185">Reference proteome</keyword>
<dbReference type="AlphaFoldDB" id="A0A5C4XEU1"/>
<organism evidence="3 4">
    <name type="scientific">Deinococcus radiopugnans ATCC 19172</name>
    <dbReference type="NCBI Taxonomy" id="585398"/>
    <lineage>
        <taxon>Bacteria</taxon>
        <taxon>Thermotogati</taxon>
        <taxon>Deinococcota</taxon>
        <taxon>Deinococci</taxon>
        <taxon>Deinococcales</taxon>
        <taxon>Deinococcaceae</taxon>
        <taxon>Deinococcus</taxon>
    </lineage>
</organism>
<keyword evidence="3" id="KW-0378">Hydrolase</keyword>
<evidence type="ECO:0000259" key="1">
    <source>
        <dbReference type="Pfam" id="PF12697"/>
    </source>
</evidence>
<gene>
    <name evidence="3" type="ORF">FHR04_20485</name>
    <name evidence="2" type="ORF">HNQ04_004178</name>
</gene>
<dbReference type="Proteomes" id="UP000313988">
    <property type="component" value="Unassembled WGS sequence"/>
</dbReference>
<comment type="caution">
    <text evidence="3">The sequence shown here is derived from an EMBL/GenBank/DDBJ whole genome shotgun (WGS) entry which is preliminary data.</text>
</comment>
<dbReference type="OrthoDB" id="2987348at2"/>
<dbReference type="GO" id="GO:0016787">
    <property type="term" value="F:hydrolase activity"/>
    <property type="evidence" value="ECO:0007669"/>
    <property type="project" value="UniProtKB-KW"/>
</dbReference>
<dbReference type="InterPro" id="IPR029058">
    <property type="entry name" value="AB_hydrolase_fold"/>
</dbReference>
<evidence type="ECO:0000313" key="5">
    <source>
        <dbReference type="Proteomes" id="UP000629870"/>
    </source>
</evidence>
<evidence type="ECO:0000313" key="4">
    <source>
        <dbReference type="Proteomes" id="UP000313988"/>
    </source>
</evidence>
<name>A0A5C4XEU1_9DEIO</name>
<reference evidence="3 4" key="1">
    <citation type="submission" date="2019-06" db="EMBL/GenBank/DDBJ databases">
        <title>Genome sequence of Deinococcus radiopugnans ATCC 19172.</title>
        <authorList>
            <person name="Maclea K.S."/>
            <person name="Maynard C.R."/>
        </authorList>
    </citation>
    <scope>NUCLEOTIDE SEQUENCE [LARGE SCALE GENOMIC DNA]</scope>
    <source>
        <strain evidence="3 4">ATCC 19172</strain>
    </source>
</reference>
<dbReference type="Pfam" id="PF12697">
    <property type="entry name" value="Abhydrolase_6"/>
    <property type="match status" value="1"/>
</dbReference>
<dbReference type="Gene3D" id="3.40.50.1820">
    <property type="entry name" value="alpha/beta hydrolase"/>
    <property type="match status" value="1"/>
</dbReference>
<dbReference type="Proteomes" id="UP000629870">
    <property type="component" value="Unassembled WGS sequence"/>
</dbReference>
<dbReference type="EMBL" id="VDMO01000052">
    <property type="protein sequence ID" value="TNM61976.1"/>
    <property type="molecule type" value="Genomic_DNA"/>
</dbReference>
<accession>A0A5C4XEU1</accession>
<protein>
    <submittedName>
        <fullName evidence="3">Alpha/beta fold hydrolase</fullName>
    </submittedName>
    <submittedName>
        <fullName evidence="2">Pimeloyl-ACP methyl ester carboxylesterase</fullName>
    </submittedName>
</protein>
<dbReference type="EMBL" id="JACHEW010000051">
    <property type="protein sequence ID" value="MBB6018896.1"/>
    <property type="molecule type" value="Genomic_DNA"/>
</dbReference>
<reference evidence="2 5" key="2">
    <citation type="submission" date="2020-08" db="EMBL/GenBank/DDBJ databases">
        <title>Genomic Encyclopedia of Type Strains, Phase IV (KMG-IV): sequencing the most valuable type-strain genomes for metagenomic binning, comparative biology and taxonomic classification.</title>
        <authorList>
            <person name="Goeker M."/>
        </authorList>
    </citation>
    <scope>NUCLEOTIDE SEQUENCE [LARGE SCALE GENOMIC DNA]</scope>
    <source>
        <strain evidence="2 5">DSM 12027</strain>
    </source>
</reference>
<evidence type="ECO:0000313" key="3">
    <source>
        <dbReference type="EMBL" id="TNM61976.1"/>
    </source>
</evidence>